<accession>A0A8B4RAV8</accession>
<organism evidence="1 2">
    <name type="scientific">Streptococcus agalactiae</name>
    <dbReference type="NCBI Taxonomy" id="1311"/>
    <lineage>
        <taxon>Bacteria</taxon>
        <taxon>Bacillati</taxon>
        <taxon>Bacillota</taxon>
        <taxon>Bacilli</taxon>
        <taxon>Lactobacillales</taxon>
        <taxon>Streptococcaceae</taxon>
        <taxon>Streptococcus</taxon>
    </lineage>
</organism>
<evidence type="ECO:0000313" key="1">
    <source>
        <dbReference type="EMBL" id="SUN13912.1"/>
    </source>
</evidence>
<proteinExistence type="predicted"/>
<dbReference type="RefSeq" id="WP_000201151.1">
    <property type="nucleotide sequence ID" value="NZ_LBKK01000061.1"/>
</dbReference>
<evidence type="ECO:0000313" key="2">
    <source>
        <dbReference type="Proteomes" id="UP000254076"/>
    </source>
</evidence>
<name>A0A8B4RAV8_STRAG</name>
<dbReference type="Proteomes" id="UP000254076">
    <property type="component" value="Unassembled WGS sequence"/>
</dbReference>
<reference evidence="1 2" key="1">
    <citation type="submission" date="2018-06" db="EMBL/GenBank/DDBJ databases">
        <authorList>
            <consortium name="Pathogen Informatics"/>
            <person name="Doyle S."/>
        </authorList>
    </citation>
    <scope>NUCLEOTIDE SEQUENCE [LARGE SCALE GENOMIC DNA]</scope>
    <source>
        <strain evidence="1 2">NCTC8185</strain>
    </source>
</reference>
<gene>
    <name evidence="1" type="ORF">NCTC8185_01179</name>
</gene>
<dbReference type="AlphaFoldDB" id="A0A8B4RAV8"/>
<dbReference type="EMBL" id="UHEQ01000004">
    <property type="protein sequence ID" value="SUN13912.1"/>
    <property type="molecule type" value="Genomic_DNA"/>
</dbReference>
<comment type="caution">
    <text evidence="1">The sequence shown here is derived from an EMBL/GenBank/DDBJ whole genome shotgun (WGS) entry which is preliminary data.</text>
</comment>
<sequence>MATIKLTDTVSLGDLNLEKSQFEIPKKVIILSARINNKYNNINGESVQTDEISKITCQVQDAEKVKVLKEMGMSADDLKTIPLEILDNLDKISKIANNDGLIEKSIELVNPQVRLAWNMNRKGWGGIKLTTSDIKIIGE</sequence>
<protein>
    <submittedName>
        <fullName evidence="1">Uncharacterized protein</fullName>
    </submittedName>
</protein>